<dbReference type="OrthoDB" id="4067234at2759"/>
<reference evidence="3 4" key="1">
    <citation type="submission" date="2020-07" db="EMBL/GenBank/DDBJ databases">
        <title>The yeast mating-type switching endonuclease HO is a domesticated member of an unorthodox homing genetic element family.</title>
        <authorList>
            <person name="Coughlan A.Y."/>
            <person name="Lombardi L."/>
            <person name="Braun-Galleani S."/>
            <person name="Martos A.R."/>
            <person name="Galeote V."/>
            <person name="Bigey F."/>
            <person name="Dequin S."/>
            <person name="Byrne K.P."/>
            <person name="Wolfe K.H."/>
        </authorList>
    </citation>
    <scope>NUCLEOTIDE SEQUENCE [LARGE SCALE GENOMIC DNA]</scope>
    <source>
        <strain evidence="3 4">NRRL Y-6702</strain>
    </source>
</reference>
<evidence type="ECO:0000313" key="3">
    <source>
        <dbReference type="EMBL" id="QLG74785.1"/>
    </source>
</evidence>
<protein>
    <submittedName>
        <fullName evidence="3">Uncharacterized protein</fullName>
    </submittedName>
</protein>
<dbReference type="GO" id="GO:0071008">
    <property type="term" value="C:U2-type post-mRNA release spliceosomal complex"/>
    <property type="evidence" value="ECO:0007669"/>
    <property type="project" value="InterPro"/>
</dbReference>
<dbReference type="EMBL" id="CP058611">
    <property type="protein sequence ID" value="QLG74785.1"/>
    <property type="molecule type" value="Genomic_DNA"/>
</dbReference>
<keyword evidence="1" id="KW-0175">Coiled coil</keyword>
<name>A0A7H9B7Y5_ZYGMR</name>
<dbReference type="InterPro" id="IPR028211">
    <property type="entry name" value="Ntr2"/>
</dbReference>
<feature type="region of interest" description="Disordered" evidence="2">
    <location>
        <begin position="1"/>
        <end position="23"/>
    </location>
</feature>
<proteinExistence type="predicted"/>
<dbReference type="GeneID" id="59238588"/>
<dbReference type="Proteomes" id="UP000509704">
    <property type="component" value="Chromosome 8"/>
</dbReference>
<evidence type="ECO:0000256" key="1">
    <source>
        <dbReference type="SAM" id="Coils"/>
    </source>
</evidence>
<dbReference type="RefSeq" id="XP_037146510.1">
    <property type="nucleotide sequence ID" value="XM_037290615.1"/>
</dbReference>
<sequence length="292" mass="33377">MVARKRNKIVLPPTSTGNENRSNVNKLNKVKISLLEEEDEDISPIALVKKKNSKSVVIKKNQHEDTCSSTPDYKGLFKSNSKMKILNLDDMTDDDDDDDENTTGTSIIPSKTEIEALKRGKERANRPADRKWAIREKDYVSLLDTEDKLDIIDTIKKHGGTGKESEVWVDREVPNEAEEEKLVLGEKASLLHEQQKKKMIEDALNEQQTDATKEWESQLLMKGSGSNTAKIRDEPSLPKLYSFEQEDIRDELAVRLNTIQKQKKQLLVQLDILKRERVSLNDKKNLVLNKLV</sequence>
<dbReference type="AlphaFoldDB" id="A0A7H9B7Y5"/>
<dbReference type="GO" id="GO:0000390">
    <property type="term" value="P:spliceosomal complex disassembly"/>
    <property type="evidence" value="ECO:0007669"/>
    <property type="project" value="InterPro"/>
</dbReference>
<accession>A0A7H9B7Y5</accession>
<evidence type="ECO:0000256" key="2">
    <source>
        <dbReference type="SAM" id="MobiDB-lite"/>
    </source>
</evidence>
<gene>
    <name evidence="3" type="ORF">HG535_0H01120</name>
</gene>
<organism evidence="3 4">
    <name type="scientific">Zygotorulaspora mrakii</name>
    <name type="common">Zygosaccharomyces mrakii</name>
    <dbReference type="NCBI Taxonomy" id="42260"/>
    <lineage>
        <taxon>Eukaryota</taxon>
        <taxon>Fungi</taxon>
        <taxon>Dikarya</taxon>
        <taxon>Ascomycota</taxon>
        <taxon>Saccharomycotina</taxon>
        <taxon>Saccharomycetes</taxon>
        <taxon>Saccharomycetales</taxon>
        <taxon>Saccharomycetaceae</taxon>
        <taxon>Zygotorulaspora</taxon>
    </lineage>
</organism>
<feature type="coiled-coil region" evidence="1">
    <location>
        <begin position="249"/>
        <end position="283"/>
    </location>
</feature>
<dbReference type="KEGG" id="zmk:HG535_0H01120"/>
<keyword evidence="4" id="KW-1185">Reference proteome</keyword>
<evidence type="ECO:0000313" key="4">
    <source>
        <dbReference type="Proteomes" id="UP000509704"/>
    </source>
</evidence>
<feature type="compositionally biased region" description="Polar residues" evidence="2">
    <location>
        <begin position="13"/>
        <end position="23"/>
    </location>
</feature>
<dbReference type="Pfam" id="PF15458">
    <property type="entry name" value="NTR2"/>
    <property type="match status" value="1"/>
</dbReference>